<sequence length="577" mass="62256">MRRATIAILFLLGCSGAHDDSASSEDREPSRLARSLQNGARDTLQSDARDTLQSGARDTLQSGATSDEVANPTLTLQLIDRDGNPPTSSFVAVTDLNTARNVFERNVSGGTLEIPLPEGRYGVAVFITTPGPGGAKSGTYANLPSLAIHANTARTLDARLGKRVSVSLDEPSAKQKSATVFLAQPTARGNVQFPSFPSPLDSLDKDAIYAVPSEPAKGFAFYVQTVWTRGGQEESPYVYHLLSSTADRVPEQPAYRVRKFELARVRVNLAAQGVDWKDEIAYALSTPVLELTGLRVSMGDGARVTFPGTRTDYFTPGAWSFAVHQGASGVASTSVAEAVYARPGEYRQTWNTAPLGPSFPGASPYYAPVVREGDILNVSIPMYSEAEPGHINDPYVTVTGSMILRRGDEVIAQSDDVGSLFRKGSPVTVPPERATYELTSHGVRNVPWSLYATEQTVTWRFASEHTSARAALPLMAVRYAPKLDAYGRAPAGRRATFDIRVEHNAGASAKVATLRIFVSHDDGARWEPADVWRCADGWRASVRHPADADFVSLRAEAVDLDGNAVEQTLIRAHGLSH</sequence>
<proteinExistence type="predicted"/>
<evidence type="ECO:0000256" key="1">
    <source>
        <dbReference type="SAM" id="MobiDB-lite"/>
    </source>
</evidence>
<organism evidence="2 3">
    <name type="scientific">Pendulispora albinea</name>
    <dbReference type="NCBI Taxonomy" id="2741071"/>
    <lineage>
        <taxon>Bacteria</taxon>
        <taxon>Pseudomonadati</taxon>
        <taxon>Myxococcota</taxon>
        <taxon>Myxococcia</taxon>
        <taxon>Myxococcales</taxon>
        <taxon>Sorangiineae</taxon>
        <taxon>Pendulisporaceae</taxon>
        <taxon>Pendulispora</taxon>
    </lineage>
</organism>
<dbReference type="RefSeq" id="WP_394826271.1">
    <property type="nucleotide sequence ID" value="NZ_CP089984.1"/>
</dbReference>
<dbReference type="EMBL" id="CP089984">
    <property type="protein sequence ID" value="WXB16644.1"/>
    <property type="molecule type" value="Genomic_DNA"/>
</dbReference>
<feature type="region of interest" description="Disordered" evidence="1">
    <location>
        <begin position="18"/>
        <end position="48"/>
    </location>
</feature>
<feature type="compositionally biased region" description="Polar residues" evidence="1">
    <location>
        <begin position="35"/>
        <end position="48"/>
    </location>
</feature>
<protein>
    <submittedName>
        <fullName evidence="2">Uncharacterized protein</fullName>
    </submittedName>
</protein>
<gene>
    <name evidence="2" type="ORF">LZC94_05040</name>
</gene>
<reference evidence="2 3" key="1">
    <citation type="submission" date="2021-12" db="EMBL/GenBank/DDBJ databases">
        <title>Discovery of the Pendulisporaceae a myxobacterial family with distinct sporulation behavior and unique specialized metabolism.</title>
        <authorList>
            <person name="Garcia R."/>
            <person name="Popoff A."/>
            <person name="Bader C.D."/>
            <person name="Loehr J."/>
            <person name="Walesch S."/>
            <person name="Walt C."/>
            <person name="Boldt J."/>
            <person name="Bunk B."/>
            <person name="Haeckl F.J.F.P.J."/>
            <person name="Gunesch A.P."/>
            <person name="Birkelbach J."/>
            <person name="Nuebel U."/>
            <person name="Pietschmann T."/>
            <person name="Bach T."/>
            <person name="Mueller R."/>
        </authorList>
    </citation>
    <scope>NUCLEOTIDE SEQUENCE [LARGE SCALE GENOMIC DNA]</scope>
    <source>
        <strain evidence="2 3">MSr11954</strain>
    </source>
</reference>
<name>A0ABZ2M0C4_9BACT</name>
<dbReference type="Proteomes" id="UP001370348">
    <property type="component" value="Chromosome"/>
</dbReference>
<accession>A0ABZ2M0C4</accession>
<keyword evidence="3" id="KW-1185">Reference proteome</keyword>
<feature type="compositionally biased region" description="Basic and acidic residues" evidence="1">
    <location>
        <begin position="18"/>
        <end position="31"/>
    </location>
</feature>
<evidence type="ECO:0000313" key="2">
    <source>
        <dbReference type="EMBL" id="WXB16644.1"/>
    </source>
</evidence>
<evidence type="ECO:0000313" key="3">
    <source>
        <dbReference type="Proteomes" id="UP001370348"/>
    </source>
</evidence>